<comment type="caution">
    <text evidence="1">The sequence shown here is derived from an EMBL/GenBank/DDBJ whole genome shotgun (WGS) entry which is preliminary data.</text>
</comment>
<accession>A0A8S1RQ95</accession>
<organism evidence="1 2">
    <name type="scientific">Paramecium sonneborni</name>
    <dbReference type="NCBI Taxonomy" id="65129"/>
    <lineage>
        <taxon>Eukaryota</taxon>
        <taxon>Sar</taxon>
        <taxon>Alveolata</taxon>
        <taxon>Ciliophora</taxon>
        <taxon>Intramacronucleata</taxon>
        <taxon>Oligohymenophorea</taxon>
        <taxon>Peniculida</taxon>
        <taxon>Parameciidae</taxon>
        <taxon>Paramecium</taxon>
    </lineage>
</organism>
<reference evidence="1" key="1">
    <citation type="submission" date="2021-01" db="EMBL/GenBank/DDBJ databases">
        <authorList>
            <consortium name="Genoscope - CEA"/>
            <person name="William W."/>
        </authorList>
    </citation>
    <scope>NUCLEOTIDE SEQUENCE</scope>
</reference>
<evidence type="ECO:0000313" key="1">
    <source>
        <dbReference type="EMBL" id="CAD8129647.1"/>
    </source>
</evidence>
<keyword evidence="2" id="KW-1185">Reference proteome</keyword>
<name>A0A8S1RQ95_9CILI</name>
<proteinExistence type="predicted"/>
<dbReference type="OrthoDB" id="10548537at2759"/>
<dbReference type="EMBL" id="CAJJDN010000236">
    <property type="protein sequence ID" value="CAD8129647.1"/>
    <property type="molecule type" value="Genomic_DNA"/>
</dbReference>
<sequence length="255" mass="29672">MINQTTNLFSQLANQYLKGQIQKSKGCSQRYVDNEYERRVLELSNQVLSLICEYGTSPYPRNSNNYFHNDFNSCYECFSNSIFDQRKINISYQNVNYIKQESNLEDEKVDHIYERLKVSAINSIKTAIQWNPDNDFIEQIMKLLDFTNKTTIIVGLLNTQKTRIVATIIEALHYLLSNNFSTPFVLHKSDQLLKKTVKLFEQKDRLIISALWKGFVTKLFQKVQQDQIIKLQGLQNNSLELISKAGFGVGKLLYD</sequence>
<evidence type="ECO:0000313" key="2">
    <source>
        <dbReference type="Proteomes" id="UP000692954"/>
    </source>
</evidence>
<dbReference type="AlphaFoldDB" id="A0A8S1RQ95"/>
<protein>
    <submittedName>
        <fullName evidence="1">Uncharacterized protein</fullName>
    </submittedName>
</protein>
<gene>
    <name evidence="1" type="ORF">PSON_ATCC_30995.1.T2360011</name>
</gene>
<dbReference type="Proteomes" id="UP000692954">
    <property type="component" value="Unassembled WGS sequence"/>
</dbReference>